<evidence type="ECO:0000313" key="1">
    <source>
        <dbReference type="EMBL" id="KAJ2991915.1"/>
    </source>
</evidence>
<keyword evidence="2" id="KW-1185">Reference proteome</keyword>
<organism evidence="1 2">
    <name type="scientific">Xylaria curta</name>
    <dbReference type="NCBI Taxonomy" id="42375"/>
    <lineage>
        <taxon>Eukaryota</taxon>
        <taxon>Fungi</taxon>
        <taxon>Dikarya</taxon>
        <taxon>Ascomycota</taxon>
        <taxon>Pezizomycotina</taxon>
        <taxon>Sordariomycetes</taxon>
        <taxon>Xylariomycetidae</taxon>
        <taxon>Xylariales</taxon>
        <taxon>Xylariaceae</taxon>
        <taxon>Xylaria</taxon>
    </lineage>
</organism>
<comment type="caution">
    <text evidence="1">The sequence shown here is derived from an EMBL/GenBank/DDBJ whole genome shotgun (WGS) entry which is preliminary data.</text>
</comment>
<gene>
    <name evidence="1" type="ORF">NUW58_g2347</name>
</gene>
<protein>
    <submittedName>
        <fullName evidence="1">Uncharacterized protein</fullName>
    </submittedName>
</protein>
<reference evidence="1" key="1">
    <citation type="submission" date="2022-10" db="EMBL/GenBank/DDBJ databases">
        <title>Genome Sequence of Xylaria curta.</title>
        <authorList>
            <person name="Buettner E."/>
        </authorList>
    </citation>
    <scope>NUCLEOTIDE SEQUENCE</scope>
    <source>
        <strain evidence="1">Babe10</strain>
    </source>
</reference>
<dbReference type="EMBL" id="JAPDGR010000300">
    <property type="protein sequence ID" value="KAJ2991915.1"/>
    <property type="molecule type" value="Genomic_DNA"/>
</dbReference>
<proteinExistence type="predicted"/>
<dbReference type="Proteomes" id="UP001143856">
    <property type="component" value="Unassembled WGS sequence"/>
</dbReference>
<name>A0ACC1PFZ0_9PEZI</name>
<evidence type="ECO:0000313" key="2">
    <source>
        <dbReference type="Proteomes" id="UP001143856"/>
    </source>
</evidence>
<accession>A0ACC1PFZ0</accession>
<sequence>MGKKDYSARSGYHSRPYQALYISDDEEQDDEICVWKDEPELSDYYDSEDEPLAGHIDHQDTKEIDSTEKAQRAEKTETAEIPTTIAAAPPNPTKGIEGAKVADISPNDIDPKTGKLSRVAFREREIQYALSTTRRNLTHMSQFLLKLEARAGKATKEGIRQTLDATVRDLNYDFKACSNDADHKSEIEEIKHLSGELYNRLYLIDRHWRRISRESRNLEGRSPEIGILSEFDIREWIKVELKTTDLSAEETCFYTVRDLGSNRSFRDWISYLQQLCKFSDHHSDQLKLIELAWRFLDRNLRGPRPVNPTSVDEFIAELNANRKSGVWDEVLKNPKKQEVDDIEAWRTMRKYWSSRTAPG</sequence>